<comment type="caution">
    <text evidence="1">The sequence shown here is derived from an EMBL/GenBank/DDBJ whole genome shotgun (WGS) entry which is preliminary data.</text>
</comment>
<accession>A0A812R1B2</accession>
<dbReference type="AlphaFoldDB" id="A0A812R1B2"/>
<dbReference type="Proteomes" id="UP000604046">
    <property type="component" value="Unassembled WGS sequence"/>
</dbReference>
<dbReference type="EMBL" id="CAJNDS010002291">
    <property type="protein sequence ID" value="CAE7414015.1"/>
    <property type="molecule type" value="Genomic_DNA"/>
</dbReference>
<reference evidence="1" key="1">
    <citation type="submission" date="2021-02" db="EMBL/GenBank/DDBJ databases">
        <authorList>
            <person name="Dougan E. K."/>
            <person name="Rhodes N."/>
            <person name="Thang M."/>
            <person name="Chan C."/>
        </authorList>
    </citation>
    <scope>NUCLEOTIDE SEQUENCE</scope>
</reference>
<sequence>MSTLRSEWKYMLPFDLDLASSGFVDAHGQRISVSNLIARNPRAAQKFLKELSSLIGQRIQATEVSVPKRCPSGPSLLSLLGISDDS</sequence>
<dbReference type="OrthoDB" id="421686at2759"/>
<gene>
    <name evidence="1" type="primary">STK33</name>
    <name evidence="1" type="ORF">SNAT2548_LOCUS22508</name>
</gene>
<proteinExistence type="predicted"/>
<keyword evidence="2" id="KW-1185">Reference proteome</keyword>
<protein>
    <submittedName>
        <fullName evidence="1">STK33 protein</fullName>
    </submittedName>
</protein>
<name>A0A812R1B2_9DINO</name>
<organism evidence="1 2">
    <name type="scientific">Symbiodinium natans</name>
    <dbReference type="NCBI Taxonomy" id="878477"/>
    <lineage>
        <taxon>Eukaryota</taxon>
        <taxon>Sar</taxon>
        <taxon>Alveolata</taxon>
        <taxon>Dinophyceae</taxon>
        <taxon>Suessiales</taxon>
        <taxon>Symbiodiniaceae</taxon>
        <taxon>Symbiodinium</taxon>
    </lineage>
</organism>
<evidence type="ECO:0000313" key="1">
    <source>
        <dbReference type="EMBL" id="CAE7414015.1"/>
    </source>
</evidence>
<evidence type="ECO:0000313" key="2">
    <source>
        <dbReference type="Proteomes" id="UP000604046"/>
    </source>
</evidence>